<evidence type="ECO:0000256" key="6">
    <source>
        <dbReference type="ARBA" id="ARBA00022801"/>
    </source>
</evidence>
<keyword evidence="7" id="KW-0119">Carbohydrate metabolism</keyword>
<keyword evidence="8" id="KW-0449">Lipoprotein</keyword>
<dbReference type="Pfam" id="PF01522">
    <property type="entry name" value="Polysacc_deac_1"/>
    <property type="match status" value="1"/>
</dbReference>
<dbReference type="Gene3D" id="3.20.20.370">
    <property type="entry name" value="Glycoside hydrolase/deacetylase"/>
    <property type="match status" value="1"/>
</dbReference>
<evidence type="ECO:0000256" key="5">
    <source>
        <dbReference type="ARBA" id="ARBA00022729"/>
    </source>
</evidence>
<organism evidence="10">
    <name type="scientific">Phakopsora pachyrhizi</name>
    <name type="common">Asian soybean rust disease fungus</name>
    <dbReference type="NCBI Taxonomy" id="170000"/>
    <lineage>
        <taxon>Eukaryota</taxon>
        <taxon>Fungi</taxon>
        <taxon>Dikarya</taxon>
        <taxon>Basidiomycota</taxon>
        <taxon>Pucciniomycotina</taxon>
        <taxon>Pucciniomycetes</taxon>
        <taxon>Pucciniales</taxon>
        <taxon>Phakopsoraceae</taxon>
        <taxon>Phakopsora</taxon>
    </lineage>
</organism>
<keyword evidence="3" id="KW-0472">Membrane</keyword>
<reference evidence="10" key="1">
    <citation type="submission" date="2015-07" db="EMBL/GenBank/DDBJ databases">
        <title>Elucidating the P. pachyrhizi secretome and potential effectors.</title>
        <authorList>
            <person name="de Carvalho M.C.C.G."/>
            <person name="Nascimento L.C."/>
            <person name="Darben L.M."/>
            <person name="Polizel-Podanosqui A.M."/>
            <person name="Lopes-Caitar V.S."/>
            <person name="Rocha C.S."/>
            <person name="Qi M."/>
            <person name="Carazolle M."/>
            <person name="Kuwahara M.K."/>
            <person name="Pereira G.A.G."/>
            <person name="Abdelnoor R.V."/>
            <person name="Whitham S.A."/>
            <person name="Marcelino-Guimaraes F.C."/>
        </authorList>
    </citation>
    <scope>NUCLEOTIDE SEQUENCE</scope>
</reference>
<evidence type="ECO:0000256" key="7">
    <source>
        <dbReference type="ARBA" id="ARBA00023277"/>
    </source>
</evidence>
<dbReference type="PANTHER" id="PTHR46471">
    <property type="entry name" value="CHITIN DEACETYLASE"/>
    <property type="match status" value="1"/>
</dbReference>
<keyword evidence="3" id="KW-0325">Glycoprotein</keyword>
<evidence type="ECO:0000256" key="1">
    <source>
        <dbReference type="ARBA" id="ARBA00001941"/>
    </source>
</evidence>
<evidence type="ECO:0000256" key="8">
    <source>
        <dbReference type="ARBA" id="ARBA00023288"/>
    </source>
</evidence>
<comment type="cofactor">
    <cofactor evidence="1">
        <name>Co(2+)</name>
        <dbReference type="ChEBI" id="CHEBI:48828"/>
    </cofactor>
</comment>
<keyword evidence="4" id="KW-0479">Metal-binding</keyword>
<keyword evidence="3" id="KW-0336">GPI-anchor</keyword>
<feature type="domain" description="NodB homology" evidence="9">
    <location>
        <begin position="54"/>
        <end position="236"/>
    </location>
</feature>
<comment type="subcellular location">
    <subcellularLocation>
        <location evidence="2">Cell membrane</location>
        <topology evidence="2">Lipid-anchor</topology>
        <topology evidence="2">GPI-anchor</topology>
    </subcellularLocation>
</comment>
<dbReference type="PROSITE" id="PS51677">
    <property type="entry name" value="NODB"/>
    <property type="match status" value="1"/>
</dbReference>
<dbReference type="PANTHER" id="PTHR46471:SF2">
    <property type="entry name" value="CHITIN DEACETYLASE-RELATED"/>
    <property type="match status" value="1"/>
</dbReference>
<evidence type="ECO:0000256" key="3">
    <source>
        <dbReference type="ARBA" id="ARBA00022622"/>
    </source>
</evidence>
<evidence type="ECO:0000256" key="2">
    <source>
        <dbReference type="ARBA" id="ARBA00004609"/>
    </source>
</evidence>
<dbReference type="GO" id="GO:0046872">
    <property type="term" value="F:metal ion binding"/>
    <property type="evidence" value="ECO:0007669"/>
    <property type="project" value="UniProtKB-KW"/>
</dbReference>
<dbReference type="SUPFAM" id="SSF88713">
    <property type="entry name" value="Glycoside hydrolase/deacetylase"/>
    <property type="match status" value="1"/>
</dbReference>
<evidence type="ECO:0000313" key="10">
    <source>
        <dbReference type="EMBL" id="ALL40640.1"/>
    </source>
</evidence>
<dbReference type="AlphaFoldDB" id="A0A0S1MIC8"/>
<accession>A0A0S1MIC8</accession>
<evidence type="ECO:0000259" key="9">
    <source>
        <dbReference type="PROSITE" id="PS51677"/>
    </source>
</evidence>
<dbReference type="CDD" id="cd10951">
    <property type="entry name" value="CE4_ClCDA_like"/>
    <property type="match status" value="1"/>
</dbReference>
<sequence length="240" mass="26881">MNRILTQLSKALSLSISINLLVSLLSLRSNSISIKKITRAASSVPTFTSCTVPNSFALTFDDGPGSLCNELDEALNQLNIQATFFLNGKNFGCIYDHAECLKRRYLRGDLLGNHGWDHNHMNQLNAQEMHLQLSKVEDAMIKILGVKPLYFRPPYGEYNDLLLQVLGERGYKGLILWTNDSGDSMAVPPSPQEINELYKTFKVQSNILNHETKDFTIKQVVPSIVPALKSKGYHFIPRAA</sequence>
<proteinExistence type="evidence at transcript level"/>
<dbReference type="GO" id="GO:0016810">
    <property type="term" value="F:hydrolase activity, acting on carbon-nitrogen (but not peptide) bonds"/>
    <property type="evidence" value="ECO:0007669"/>
    <property type="project" value="InterPro"/>
</dbReference>
<dbReference type="GO" id="GO:0005975">
    <property type="term" value="P:carbohydrate metabolic process"/>
    <property type="evidence" value="ECO:0007669"/>
    <property type="project" value="InterPro"/>
</dbReference>
<protein>
    <recommendedName>
        <fullName evidence="9">NodB homology domain-containing protein</fullName>
    </recommendedName>
</protein>
<dbReference type="InterPro" id="IPR002509">
    <property type="entry name" value="NODB_dom"/>
</dbReference>
<name>A0A0S1MIC8_PHAPC</name>
<dbReference type="GO" id="GO:0005886">
    <property type="term" value="C:plasma membrane"/>
    <property type="evidence" value="ECO:0007669"/>
    <property type="project" value="UniProtKB-SubCell"/>
</dbReference>
<keyword evidence="6" id="KW-0378">Hydrolase</keyword>
<dbReference type="GO" id="GO:0098552">
    <property type="term" value="C:side of membrane"/>
    <property type="evidence" value="ECO:0007669"/>
    <property type="project" value="UniProtKB-KW"/>
</dbReference>
<dbReference type="InterPro" id="IPR011330">
    <property type="entry name" value="Glyco_hydro/deAcase_b/a-brl"/>
</dbReference>
<evidence type="ECO:0000256" key="4">
    <source>
        <dbReference type="ARBA" id="ARBA00022723"/>
    </source>
</evidence>
<dbReference type="EMBL" id="KT246549">
    <property type="protein sequence ID" value="ALL40640.1"/>
    <property type="molecule type" value="mRNA"/>
</dbReference>
<keyword evidence="5" id="KW-0732">Signal</keyword>